<evidence type="ECO:0000259" key="1">
    <source>
        <dbReference type="PROSITE" id="PS50944"/>
    </source>
</evidence>
<dbReference type="SUPFAM" id="SSF46785">
    <property type="entry name" value="Winged helix' DNA-binding domain"/>
    <property type="match status" value="1"/>
</dbReference>
<keyword evidence="3" id="KW-1185">Reference proteome</keyword>
<dbReference type="Gene3D" id="1.10.10.10">
    <property type="entry name" value="Winged helix-like DNA-binding domain superfamily/Winged helix DNA-binding domain"/>
    <property type="match status" value="1"/>
</dbReference>
<comment type="caution">
    <text evidence="2">The sequence shown here is derived from an EMBL/GenBank/DDBJ whole genome shotgun (WGS) entry which is preliminary data.</text>
</comment>
<protein>
    <submittedName>
        <fullName evidence="2">Metal-dependent transcriptional regulator</fullName>
    </submittedName>
</protein>
<dbReference type="SMART" id="SM00529">
    <property type="entry name" value="HTH_DTXR"/>
    <property type="match status" value="1"/>
</dbReference>
<gene>
    <name evidence="2" type="ORF">ACFSAS_10750</name>
</gene>
<dbReference type="InterPro" id="IPR022687">
    <property type="entry name" value="HTH_DTXR"/>
</dbReference>
<dbReference type="InterPro" id="IPR022689">
    <property type="entry name" value="Iron_dep_repressor"/>
</dbReference>
<reference evidence="2 3" key="1">
    <citation type="journal article" date="2019" name="Int. J. Syst. Evol. Microbiol.">
        <title>The Global Catalogue of Microorganisms (GCM) 10K type strain sequencing project: providing services to taxonomists for standard genome sequencing and annotation.</title>
        <authorList>
            <consortium name="The Broad Institute Genomics Platform"/>
            <consortium name="The Broad Institute Genome Sequencing Center for Infectious Disease"/>
            <person name="Wu L."/>
            <person name="Ma J."/>
        </authorList>
    </citation>
    <scope>NUCLEOTIDE SEQUENCE [LARGE SCALE GENOMIC DNA]</scope>
    <source>
        <strain evidence="2 3">CGMCC 1.10387</strain>
    </source>
</reference>
<name>A0ABD6DYP3_9EURY</name>
<dbReference type="PANTHER" id="PTHR33238:SF7">
    <property type="entry name" value="IRON-DEPENDENT TRANSCRIPTIONAL REGULATOR"/>
    <property type="match status" value="1"/>
</dbReference>
<dbReference type="Proteomes" id="UP001597092">
    <property type="component" value="Unassembled WGS sequence"/>
</dbReference>
<dbReference type="Pfam" id="PF01325">
    <property type="entry name" value="Fe_dep_repress"/>
    <property type="match status" value="1"/>
</dbReference>
<dbReference type="InterPro" id="IPR050536">
    <property type="entry name" value="DtxR_MntR_Metal-Reg"/>
</dbReference>
<feature type="domain" description="HTH dtxR-type" evidence="1">
    <location>
        <begin position="1"/>
        <end position="62"/>
    </location>
</feature>
<dbReference type="EMBL" id="JBHUDP010000003">
    <property type="protein sequence ID" value="MFD1686090.1"/>
    <property type="molecule type" value="Genomic_DNA"/>
</dbReference>
<organism evidence="2 3">
    <name type="scientific">Halobellus litoreus</name>
    <dbReference type="NCBI Taxonomy" id="755310"/>
    <lineage>
        <taxon>Archaea</taxon>
        <taxon>Methanobacteriati</taxon>
        <taxon>Methanobacteriota</taxon>
        <taxon>Stenosarchaea group</taxon>
        <taxon>Halobacteria</taxon>
        <taxon>Halobacteriales</taxon>
        <taxon>Haloferacaceae</taxon>
        <taxon>Halobellus</taxon>
    </lineage>
</organism>
<dbReference type="PANTHER" id="PTHR33238">
    <property type="entry name" value="IRON (METAL) DEPENDENT REPRESSOR, DTXR FAMILY"/>
    <property type="match status" value="1"/>
</dbReference>
<evidence type="ECO:0000313" key="3">
    <source>
        <dbReference type="Proteomes" id="UP001597092"/>
    </source>
</evidence>
<dbReference type="InterPro" id="IPR036388">
    <property type="entry name" value="WH-like_DNA-bd_sf"/>
</dbReference>
<evidence type="ECO:0000313" key="2">
    <source>
        <dbReference type="EMBL" id="MFD1686090.1"/>
    </source>
</evidence>
<dbReference type="AlphaFoldDB" id="A0ABD6DYP3"/>
<dbReference type="InterPro" id="IPR036390">
    <property type="entry name" value="WH_DNA-bd_sf"/>
</dbReference>
<sequence>MTRKAQYLLALYIEGHRSSSPVSPGRLAERLDRSPSAATEMLQRLAADDLLTHEPYEGSTLTEAGRERARELHETYVVLSWFFRTVLELDEHEREAMEIAPLLRPAVAERLLELVSEDLDDVDADGASILPLQRNERE</sequence>
<proteinExistence type="predicted"/>
<dbReference type="RefSeq" id="WP_256308717.1">
    <property type="nucleotide sequence ID" value="NZ_JANHAW010000003.1"/>
</dbReference>
<accession>A0ABD6DYP3</accession>
<dbReference type="PROSITE" id="PS50944">
    <property type="entry name" value="HTH_DTXR"/>
    <property type="match status" value="1"/>
</dbReference>